<protein>
    <submittedName>
        <fullName evidence="1">Uncharacterized protein</fullName>
    </submittedName>
</protein>
<dbReference type="AlphaFoldDB" id="A0A4R7YWC1"/>
<accession>A0A4R7YWC1</accession>
<reference evidence="1 2" key="1">
    <citation type="submission" date="2019-03" db="EMBL/GenBank/DDBJ databases">
        <title>Subsurface microbial communities from deep shales in Ohio and West Virginia, USA.</title>
        <authorList>
            <person name="Wrighton K."/>
        </authorList>
    </citation>
    <scope>NUCLEOTIDE SEQUENCE [LARGE SCALE GENOMIC DNA]</scope>
    <source>
        <strain evidence="1 2">MSL9.2</strain>
    </source>
</reference>
<organism evidence="1 2">
    <name type="scientific">Halanaerobium saccharolyticum</name>
    <dbReference type="NCBI Taxonomy" id="43595"/>
    <lineage>
        <taxon>Bacteria</taxon>
        <taxon>Bacillati</taxon>
        <taxon>Bacillota</taxon>
        <taxon>Clostridia</taxon>
        <taxon>Halanaerobiales</taxon>
        <taxon>Halanaerobiaceae</taxon>
        <taxon>Halanaerobium</taxon>
    </lineage>
</organism>
<dbReference type="Proteomes" id="UP000294697">
    <property type="component" value="Unassembled WGS sequence"/>
</dbReference>
<name>A0A4R7YWC1_9FIRM</name>
<dbReference type="EMBL" id="SODA01000028">
    <property type="protein sequence ID" value="TDW00462.1"/>
    <property type="molecule type" value="Genomic_DNA"/>
</dbReference>
<evidence type="ECO:0000313" key="2">
    <source>
        <dbReference type="Proteomes" id="UP000294697"/>
    </source>
</evidence>
<sequence>MEYIIRKIKAEDWEGVRGIYLEGIKTGNSTFQVQAPDWKERDAGHYRQVFFRKIMLVYSYIKNMLLEKLG</sequence>
<gene>
    <name evidence="1" type="ORF">C8C77_12821</name>
</gene>
<comment type="caution">
    <text evidence="1">The sequence shown here is derived from an EMBL/GenBank/DDBJ whole genome shotgun (WGS) entry which is preliminary data.</text>
</comment>
<evidence type="ECO:0000313" key="1">
    <source>
        <dbReference type="EMBL" id="TDW00462.1"/>
    </source>
</evidence>
<proteinExistence type="predicted"/>